<feature type="transmembrane region" description="Helical" evidence="2">
    <location>
        <begin position="75"/>
        <end position="95"/>
    </location>
</feature>
<gene>
    <name evidence="3" type="ORF">F5X71_11745</name>
</gene>
<feature type="region of interest" description="Disordered" evidence="1">
    <location>
        <begin position="210"/>
        <end position="236"/>
    </location>
</feature>
<protein>
    <submittedName>
        <fullName evidence="3">DUF2567 domain-containing protein</fullName>
    </submittedName>
</protein>
<dbReference type="InterPro" id="IPR021213">
    <property type="entry name" value="DUF2567"/>
</dbReference>
<keyword evidence="2" id="KW-0812">Transmembrane</keyword>
<feature type="transmembrane region" description="Helical" evidence="2">
    <location>
        <begin position="27"/>
        <end position="48"/>
    </location>
</feature>
<dbReference type="EMBL" id="CP046171">
    <property type="protein sequence ID" value="QIS02894.1"/>
    <property type="molecule type" value="Genomic_DNA"/>
</dbReference>
<keyword evidence="2" id="KW-0472">Membrane</keyword>
<sequence>MLPARCDRRRQSGTALVRAAPNAARGAAVVALLVVLASALVGVLWGLLAPTEQLFVVEQGRGAVLTGESTHQFDAVAMFVCLGAVTGLLAAIAAWRWRAMRGPLLQLGLLAGSILGAMVMAKLGEQVAAWAHPRPHNPPIGQIVELPSELGTWLALIVQPLVASLIVLFAAALSPTEDLGTGTRAVATDPYGTLGAPAYPAGDASYRPGGPAVPYGGYEPTGEAGSGSLPQPRPSH</sequence>
<feature type="transmembrane region" description="Helical" evidence="2">
    <location>
        <begin position="107"/>
        <end position="130"/>
    </location>
</feature>
<feature type="transmembrane region" description="Helical" evidence="2">
    <location>
        <begin position="150"/>
        <end position="174"/>
    </location>
</feature>
<proteinExistence type="predicted"/>
<evidence type="ECO:0000313" key="3">
    <source>
        <dbReference type="EMBL" id="QIS02894.1"/>
    </source>
</evidence>
<name>A0A6G9XPQ9_NOCBR</name>
<accession>A0A6G9XPQ9</accession>
<dbReference type="Proteomes" id="UP000501705">
    <property type="component" value="Chromosome"/>
</dbReference>
<keyword evidence="2" id="KW-1133">Transmembrane helix</keyword>
<dbReference type="AlphaFoldDB" id="A0A6G9XPQ9"/>
<dbReference type="Pfam" id="PF10821">
    <property type="entry name" value="DUF2567"/>
    <property type="match status" value="1"/>
</dbReference>
<reference evidence="3 4" key="1">
    <citation type="journal article" date="2019" name="ACS Chem. Biol.">
        <title>Identification and Mobilization of a Cryptic Antibiotic Biosynthesis Gene Locus from a Human-Pathogenic Nocardia Isolate.</title>
        <authorList>
            <person name="Herisse M."/>
            <person name="Ishida K."/>
            <person name="Porter J.L."/>
            <person name="Howden B."/>
            <person name="Hertweck C."/>
            <person name="Stinear T.P."/>
            <person name="Pidot S.J."/>
        </authorList>
    </citation>
    <scope>NUCLEOTIDE SEQUENCE [LARGE SCALE GENOMIC DNA]</scope>
    <source>
        <strain evidence="3 4">AUSMDU00024985</strain>
    </source>
</reference>
<organism evidence="3 4">
    <name type="scientific">Nocardia brasiliensis</name>
    <dbReference type="NCBI Taxonomy" id="37326"/>
    <lineage>
        <taxon>Bacteria</taxon>
        <taxon>Bacillati</taxon>
        <taxon>Actinomycetota</taxon>
        <taxon>Actinomycetes</taxon>
        <taxon>Mycobacteriales</taxon>
        <taxon>Nocardiaceae</taxon>
        <taxon>Nocardia</taxon>
    </lineage>
</organism>
<evidence type="ECO:0000256" key="2">
    <source>
        <dbReference type="SAM" id="Phobius"/>
    </source>
</evidence>
<evidence type="ECO:0000313" key="4">
    <source>
        <dbReference type="Proteomes" id="UP000501705"/>
    </source>
</evidence>
<evidence type="ECO:0000256" key="1">
    <source>
        <dbReference type="SAM" id="MobiDB-lite"/>
    </source>
</evidence>